<comment type="caution">
    <text evidence="1">The sequence shown here is derived from an EMBL/GenBank/DDBJ whole genome shotgun (WGS) entry which is preliminary data.</text>
</comment>
<dbReference type="Gene3D" id="3.40.960.10">
    <property type="entry name" value="VSR Endonuclease"/>
    <property type="match status" value="1"/>
</dbReference>
<dbReference type="EMBL" id="BAAAPK010000001">
    <property type="protein sequence ID" value="GAA1678896.1"/>
    <property type="molecule type" value="Genomic_DNA"/>
</dbReference>
<keyword evidence="2" id="KW-1185">Reference proteome</keyword>
<name>A0ABP4SXK4_9MICO</name>
<protein>
    <recommendedName>
        <fullName evidence="3">DUF559 domain-containing protein</fullName>
    </recommendedName>
</protein>
<dbReference type="InterPro" id="IPR011335">
    <property type="entry name" value="Restrct_endonuc-II-like"/>
</dbReference>
<gene>
    <name evidence="1" type="ORF">GCM10009807_23470</name>
</gene>
<organism evidence="1 2">
    <name type="scientific">Microbacterium lacus</name>
    <dbReference type="NCBI Taxonomy" id="415217"/>
    <lineage>
        <taxon>Bacteria</taxon>
        <taxon>Bacillati</taxon>
        <taxon>Actinomycetota</taxon>
        <taxon>Actinomycetes</taxon>
        <taxon>Micrococcales</taxon>
        <taxon>Microbacteriaceae</taxon>
        <taxon>Microbacterium</taxon>
    </lineage>
</organism>
<dbReference type="SUPFAM" id="SSF52980">
    <property type="entry name" value="Restriction endonuclease-like"/>
    <property type="match status" value="1"/>
</dbReference>
<sequence length="271" mass="30229">MDLRRQGWSKRDIARAVREGVLISVRRGVYMHAGADRDCILAARNSGRLGCVSSLRRVGVFVLRSDELHVHFERGTRKAAVARGASIWHWRPLLRCPHPRTTVVDVIDAVAQAIECQPPRAAIATIDSALQLRLIDEDDLDEIFAGVSPRRRVLRRFVDGRAESGPETLVRLIALMLGFEVELQKWFAGVGRVDLVLDGWLVVECDSAQFHSGWEAQKRDRRRDVALAAMGLASLHVIAEDILYHPERVVASLRGIREARLRGFPGAAGRG</sequence>
<proteinExistence type="predicted"/>
<evidence type="ECO:0008006" key="3">
    <source>
        <dbReference type="Google" id="ProtNLM"/>
    </source>
</evidence>
<reference evidence="2" key="1">
    <citation type="journal article" date="2019" name="Int. J. Syst. Evol. Microbiol.">
        <title>The Global Catalogue of Microorganisms (GCM) 10K type strain sequencing project: providing services to taxonomists for standard genome sequencing and annotation.</title>
        <authorList>
            <consortium name="The Broad Institute Genomics Platform"/>
            <consortium name="The Broad Institute Genome Sequencing Center for Infectious Disease"/>
            <person name="Wu L."/>
            <person name="Ma J."/>
        </authorList>
    </citation>
    <scope>NUCLEOTIDE SEQUENCE [LARGE SCALE GENOMIC DNA]</scope>
    <source>
        <strain evidence="2">JCM 15575</strain>
    </source>
</reference>
<accession>A0ABP4SXK4</accession>
<evidence type="ECO:0000313" key="1">
    <source>
        <dbReference type="EMBL" id="GAA1678896.1"/>
    </source>
</evidence>
<evidence type="ECO:0000313" key="2">
    <source>
        <dbReference type="Proteomes" id="UP001500596"/>
    </source>
</evidence>
<dbReference type="Proteomes" id="UP001500596">
    <property type="component" value="Unassembled WGS sequence"/>
</dbReference>